<reference evidence="1 2" key="1">
    <citation type="journal article" date="2023" name="BMC Biol.">
        <title>The compact genome of the sponge Oopsacas minuta (Hexactinellida) is lacking key metazoan core genes.</title>
        <authorList>
            <person name="Santini S."/>
            <person name="Schenkelaars Q."/>
            <person name="Jourda C."/>
            <person name="Duchesne M."/>
            <person name="Belahbib H."/>
            <person name="Rocher C."/>
            <person name="Selva M."/>
            <person name="Riesgo A."/>
            <person name="Vervoort M."/>
            <person name="Leys S.P."/>
            <person name="Kodjabachian L."/>
            <person name="Le Bivic A."/>
            <person name="Borchiellini C."/>
            <person name="Claverie J.M."/>
            <person name="Renard E."/>
        </authorList>
    </citation>
    <scope>NUCLEOTIDE SEQUENCE [LARGE SCALE GENOMIC DNA]</scope>
    <source>
        <strain evidence="1">SPO-2</strain>
    </source>
</reference>
<evidence type="ECO:0000313" key="1">
    <source>
        <dbReference type="EMBL" id="KAI6648571.1"/>
    </source>
</evidence>
<organism evidence="1 2">
    <name type="scientific">Oopsacas minuta</name>
    <dbReference type="NCBI Taxonomy" id="111878"/>
    <lineage>
        <taxon>Eukaryota</taxon>
        <taxon>Metazoa</taxon>
        <taxon>Porifera</taxon>
        <taxon>Hexactinellida</taxon>
        <taxon>Hexasterophora</taxon>
        <taxon>Lyssacinosida</taxon>
        <taxon>Leucopsacidae</taxon>
        <taxon>Oopsacas</taxon>
    </lineage>
</organism>
<sequence>MTWPDNDVFLTQGFYGYQILRSKESTLSILHLFLTHFMAQPRIIRYDNTCNPHRKCTIRDMVALKIQVIWLRDFTRAIIDVLHYTQCDAFTWMNKIVKLTRM</sequence>
<accession>A0AAV7JI63</accession>
<proteinExistence type="predicted"/>
<keyword evidence="2" id="KW-1185">Reference proteome</keyword>
<dbReference type="EMBL" id="JAKMXF010000329">
    <property type="protein sequence ID" value="KAI6648571.1"/>
    <property type="molecule type" value="Genomic_DNA"/>
</dbReference>
<dbReference type="AlphaFoldDB" id="A0AAV7JI63"/>
<evidence type="ECO:0000313" key="2">
    <source>
        <dbReference type="Proteomes" id="UP001165289"/>
    </source>
</evidence>
<gene>
    <name evidence="1" type="ORF">LOD99_8051</name>
</gene>
<comment type="caution">
    <text evidence="1">The sequence shown here is derived from an EMBL/GenBank/DDBJ whole genome shotgun (WGS) entry which is preliminary data.</text>
</comment>
<name>A0AAV7JI63_9METZ</name>
<protein>
    <submittedName>
        <fullName evidence="1">Uncharacterized protein</fullName>
    </submittedName>
</protein>
<dbReference type="Proteomes" id="UP001165289">
    <property type="component" value="Unassembled WGS sequence"/>
</dbReference>